<gene>
    <name evidence="2" type="ORF">H0P51_02300</name>
</gene>
<sequence length="467" mass="49644">MIPTATAVPGQPALLLGAFDIGSVGYTVQEFFVSGTARSYVPESDLRADGCWTVTPSATANYTTRIVVLTPTDPARFNGTALVEWLNVSGGIDAPAVWMMAHREVIRAGYSYIMVSALKVGVDGGTSLLGIDMSLKSQNAERYAALSHPGDVFAYDIFSQAGELVRDGRVLGGLAAEHVVALGESQSAMFLTSYVNAVDPLARVYDGFLVHSRFGPAAPLGDGSIFDQLQPDAPDQAVKFRPDLRVPVMTIITETDLYGAGRQGYYAARRPDDDLLRVWEIAGSAHADNYTIQVAFIDSGSAPLDAIVGAYQPTNILMGQQLDHFINFGPQHHYVAQAALAALNDWVATGAIPPAGPALEVREAEQPQPVLDVNGIAVGGVRTPWVDVPIARTSGAGEMREDNIMGAIFGFGEPFDEATLGQLYPGGFDEYIGRFTAALDSAIGAGFILAADRDEILQLTAATYPRG</sequence>
<evidence type="ECO:0000313" key="3">
    <source>
        <dbReference type="Proteomes" id="UP000510682"/>
    </source>
</evidence>
<name>A0A7D6HUN9_9MYCO</name>
<reference evidence="2 3" key="2">
    <citation type="submission" date="2020-07" db="EMBL/GenBank/DDBJ databases">
        <authorList>
            <person name="Yu X."/>
        </authorList>
    </citation>
    <scope>NUCLEOTIDE SEQUENCE [LARGE SCALE GENOMIC DNA]</scope>
    <source>
        <strain evidence="3">24</strain>
    </source>
</reference>
<organism evidence="2 3">
    <name type="scientific">Mycobacterium vicinigordonae</name>
    <dbReference type="NCBI Taxonomy" id="1719132"/>
    <lineage>
        <taxon>Bacteria</taxon>
        <taxon>Bacillati</taxon>
        <taxon>Actinomycetota</taxon>
        <taxon>Actinomycetes</taxon>
        <taxon>Mycobacteriales</taxon>
        <taxon>Mycobacteriaceae</taxon>
        <taxon>Mycobacterium</taxon>
    </lineage>
</organism>
<evidence type="ECO:0000259" key="1">
    <source>
        <dbReference type="Pfam" id="PF20091"/>
    </source>
</evidence>
<proteinExistence type="predicted"/>
<dbReference type="Pfam" id="PF20091">
    <property type="entry name" value="Abhydrolase_10"/>
    <property type="match status" value="1"/>
</dbReference>
<evidence type="ECO:0000313" key="2">
    <source>
        <dbReference type="EMBL" id="QLL07852.1"/>
    </source>
</evidence>
<dbReference type="Proteomes" id="UP000510682">
    <property type="component" value="Chromosome"/>
</dbReference>
<feature type="domain" description="Alpha/beta hydrolase" evidence="1">
    <location>
        <begin position="16"/>
        <end position="457"/>
    </location>
</feature>
<dbReference type="EMBL" id="CP059165">
    <property type="protein sequence ID" value="QLL07852.1"/>
    <property type="molecule type" value="Genomic_DNA"/>
</dbReference>
<accession>A0A7D6HUN9</accession>
<reference evidence="3" key="1">
    <citation type="submission" date="2020-07" db="EMBL/GenBank/DDBJ databases">
        <title>Description of Mycobacterium gordonae subsp. intergordonae subsp.nov. and Mycobacterium gordonae subsp. gordonae subsp. nov.</title>
        <authorList>
            <person name="Yu X."/>
        </authorList>
    </citation>
    <scope>NUCLEOTIDE SEQUENCE [LARGE SCALE GENOMIC DNA]</scope>
    <source>
        <strain evidence="3">24</strain>
    </source>
</reference>
<dbReference type="InterPro" id="IPR045394">
    <property type="entry name" value="Abhydrolase_dom"/>
</dbReference>
<protein>
    <recommendedName>
        <fullName evidence="1">Alpha/beta hydrolase domain-containing protein</fullName>
    </recommendedName>
</protein>
<reference evidence="3" key="3">
    <citation type="submission" date="2023-07" db="EMBL/GenBank/DDBJ databases">
        <title>Description of Mycobacterium gordonae subsp. intergordonae subsp.nov. and Mycobacterium gordonae subsp. gordonae subsp. nov.</title>
        <authorList>
            <person name="Huang H."/>
        </authorList>
    </citation>
    <scope>NUCLEOTIDE SEQUENCE [LARGE SCALE GENOMIC DNA]</scope>
    <source>
        <strain evidence="3">24</strain>
    </source>
</reference>
<keyword evidence="3" id="KW-1185">Reference proteome</keyword>
<dbReference type="RefSeq" id="WP_180916453.1">
    <property type="nucleotide sequence ID" value="NZ_CP059165.1"/>
</dbReference>
<dbReference type="AlphaFoldDB" id="A0A7D6HUN9"/>
<dbReference type="KEGG" id="mgor:H0P51_02300"/>